<feature type="transmembrane region" description="Helical" evidence="1">
    <location>
        <begin position="105"/>
        <end position="123"/>
    </location>
</feature>
<organism evidence="2 3">
    <name type="scientific">Gardnerella vaginalis</name>
    <dbReference type="NCBI Taxonomy" id="2702"/>
    <lineage>
        <taxon>Bacteria</taxon>
        <taxon>Bacillati</taxon>
        <taxon>Actinomycetota</taxon>
        <taxon>Actinomycetes</taxon>
        <taxon>Bifidobacteriales</taxon>
        <taxon>Bifidobacteriaceae</taxon>
        <taxon>Gardnerella</taxon>
    </lineage>
</organism>
<evidence type="ECO:0000313" key="3">
    <source>
        <dbReference type="Proteomes" id="UP001240561"/>
    </source>
</evidence>
<accession>A0ABD4ZC56</accession>
<protein>
    <submittedName>
        <fullName evidence="2">Uncharacterized protein</fullName>
    </submittedName>
</protein>
<comment type="caution">
    <text evidence="2">The sequence shown here is derived from an EMBL/GenBank/DDBJ whole genome shotgun (WGS) entry which is preliminary data.</text>
</comment>
<keyword evidence="1" id="KW-1133">Transmembrane helix</keyword>
<dbReference type="Proteomes" id="UP001240561">
    <property type="component" value="Unassembled WGS sequence"/>
</dbReference>
<proteinExistence type="predicted"/>
<feature type="transmembrane region" description="Helical" evidence="1">
    <location>
        <begin position="72"/>
        <end position="90"/>
    </location>
</feature>
<gene>
    <name evidence="2" type="ORF">QP177_06665</name>
</gene>
<reference evidence="2 3" key="1">
    <citation type="submission" date="2023-05" db="EMBL/GenBank/DDBJ databases">
        <title>Cataloging the Phylogenetic Diversity of Human Bladder Bacteria.</title>
        <authorList>
            <person name="Du J."/>
        </authorList>
    </citation>
    <scope>NUCLEOTIDE SEQUENCE [LARGE SCALE GENOMIC DNA]</scope>
    <source>
        <strain evidence="2 3">UMB9230</strain>
    </source>
</reference>
<feature type="transmembrane region" description="Helical" evidence="1">
    <location>
        <begin position="40"/>
        <end position="60"/>
    </location>
</feature>
<evidence type="ECO:0000313" key="2">
    <source>
        <dbReference type="EMBL" id="MDK6696240.1"/>
    </source>
</evidence>
<evidence type="ECO:0000256" key="1">
    <source>
        <dbReference type="SAM" id="Phobius"/>
    </source>
</evidence>
<keyword evidence="1" id="KW-0812">Transmembrane</keyword>
<sequence>MKKSVYQAIRLFLFSLLLPLLGLIINSLKSLDWEIVYDSPFLLIVIAHALGLTKILLYSIVVNQKTLENLGVCKTIAIALIAPAIDLLILQESPRQLGSSWTCTYITFFITLECIPTIIPIIVKEFLRRRNQKHKAFNAPTY</sequence>
<dbReference type="RefSeq" id="WP_032836340.1">
    <property type="nucleotide sequence ID" value="NZ_CP033836.1"/>
</dbReference>
<name>A0ABD4ZC56_GARVA</name>
<dbReference type="EMBL" id="JASOGJ010000017">
    <property type="protein sequence ID" value="MDK6696240.1"/>
    <property type="molecule type" value="Genomic_DNA"/>
</dbReference>
<dbReference type="AlphaFoldDB" id="A0ABD4ZC56"/>
<keyword evidence="1" id="KW-0472">Membrane</keyword>